<gene>
    <name evidence="1" type="ORF">MNBD_BACTEROID06-1668</name>
</gene>
<protein>
    <recommendedName>
        <fullName evidence="2">Letm1 RBD domain-containing protein</fullName>
    </recommendedName>
</protein>
<reference evidence="1" key="1">
    <citation type="submission" date="2018-06" db="EMBL/GenBank/DDBJ databases">
        <authorList>
            <person name="Zhirakovskaya E."/>
        </authorList>
    </citation>
    <scope>NUCLEOTIDE SEQUENCE</scope>
</reference>
<evidence type="ECO:0000313" key="1">
    <source>
        <dbReference type="EMBL" id="VAW27470.1"/>
    </source>
</evidence>
<dbReference type="AlphaFoldDB" id="A0A3B0UEC3"/>
<dbReference type="SUPFAM" id="SSF158682">
    <property type="entry name" value="TerB-like"/>
    <property type="match status" value="1"/>
</dbReference>
<dbReference type="InterPro" id="IPR029024">
    <property type="entry name" value="TerB-like"/>
</dbReference>
<organism evidence="1">
    <name type="scientific">hydrothermal vent metagenome</name>
    <dbReference type="NCBI Taxonomy" id="652676"/>
    <lineage>
        <taxon>unclassified sequences</taxon>
        <taxon>metagenomes</taxon>
        <taxon>ecological metagenomes</taxon>
    </lineage>
</organism>
<dbReference type="Gene3D" id="1.10.3680.10">
    <property type="entry name" value="TerB-like"/>
    <property type="match status" value="1"/>
</dbReference>
<accession>A0A3B0UEC3</accession>
<evidence type="ECO:0008006" key="2">
    <source>
        <dbReference type="Google" id="ProtNLM"/>
    </source>
</evidence>
<proteinExistence type="predicted"/>
<dbReference type="EMBL" id="UOES01000243">
    <property type="protein sequence ID" value="VAW27470.1"/>
    <property type="molecule type" value="Genomic_DNA"/>
</dbReference>
<feature type="non-terminal residue" evidence="1">
    <location>
        <position position="1"/>
    </location>
</feature>
<name>A0A3B0UEC3_9ZZZZ</name>
<sequence>AHANKNIEEEEQALFDFFLKSSHLSSSQKDEARRDFKNGISLADIYIPNQNSWLLKKFFLELAILTVWVDRKLEDTEMIFLKAFAKKMGFYEEDLGNSLLAVEGFILENWEQLNHLRTGHDLTDIGTEYLKRVKRTTDKNAIRINDELKKNTNLSKLLLKSKTEELSKEQQQQLHEGLISVLKAVPTFVIIGLPVSYLTLPMLLKILPQEEPNTRL</sequence>